<comment type="caution">
    <text evidence="2">The sequence shown here is derived from an EMBL/GenBank/DDBJ whole genome shotgun (WGS) entry which is preliminary data.</text>
</comment>
<dbReference type="RefSeq" id="WP_073822797.1">
    <property type="nucleotide sequence ID" value="NZ_JAUNKL010000042.1"/>
</dbReference>
<evidence type="ECO:0000313" key="2">
    <source>
        <dbReference type="EMBL" id="OKL52270.1"/>
    </source>
</evidence>
<dbReference type="Pfam" id="PF01592">
    <property type="entry name" value="NifU_N"/>
    <property type="match status" value="1"/>
</dbReference>
<dbReference type="FunCoup" id="A0A1Q5PY03">
    <property type="interactions" value="14"/>
</dbReference>
<protein>
    <submittedName>
        <fullName evidence="2">SUF system NifU family Fe-S cluster assembly protein</fullName>
    </submittedName>
</protein>
<organism evidence="2 3">
    <name type="scientific">Buchananella hordeovulneris</name>
    <dbReference type="NCBI Taxonomy" id="52770"/>
    <lineage>
        <taxon>Bacteria</taxon>
        <taxon>Bacillati</taxon>
        <taxon>Actinomycetota</taxon>
        <taxon>Actinomycetes</taxon>
        <taxon>Actinomycetales</taxon>
        <taxon>Actinomycetaceae</taxon>
        <taxon>Buchananella</taxon>
    </lineage>
</organism>
<evidence type="ECO:0000259" key="1">
    <source>
        <dbReference type="Pfam" id="PF01592"/>
    </source>
</evidence>
<name>A0A1Q5PY03_9ACTO</name>
<dbReference type="GO" id="GO:0005506">
    <property type="term" value="F:iron ion binding"/>
    <property type="evidence" value="ECO:0007669"/>
    <property type="project" value="InterPro"/>
</dbReference>
<reference evidence="3" key="1">
    <citation type="submission" date="2016-12" db="EMBL/GenBank/DDBJ databases">
        <authorList>
            <person name="Meng X."/>
        </authorList>
    </citation>
    <scope>NUCLEOTIDE SEQUENCE [LARGE SCALE GENOMIC DNA]</scope>
    <source>
        <strain evidence="3">DSM 20732</strain>
    </source>
</reference>
<dbReference type="Proteomes" id="UP000185612">
    <property type="component" value="Unassembled WGS sequence"/>
</dbReference>
<dbReference type="SUPFAM" id="SSF82649">
    <property type="entry name" value="SufE/NifU"/>
    <property type="match status" value="1"/>
</dbReference>
<feature type="domain" description="NIF system FeS cluster assembly NifU N-terminal" evidence="1">
    <location>
        <begin position="8"/>
        <end position="129"/>
    </location>
</feature>
<dbReference type="AlphaFoldDB" id="A0A1Q5PY03"/>
<gene>
    <name evidence="2" type="ORF">BSZ40_01930</name>
</gene>
<sequence>MSDFADLYQQVILDHARRRVGSVRLAQPTGSSHQVNTTCGDEVDLDVVVRDGRLQEIGWQAEGCSISQASLSVLSELLVGRPVAEALALIDQFTALMHARGNPEGLDLEALEDGVAFTGVAKFPARIKCALLGWMAAKDAMAASGGEEGL</sequence>
<evidence type="ECO:0000313" key="3">
    <source>
        <dbReference type="Proteomes" id="UP000185612"/>
    </source>
</evidence>
<dbReference type="Gene3D" id="3.90.1010.10">
    <property type="match status" value="1"/>
</dbReference>
<dbReference type="PANTHER" id="PTHR10093">
    <property type="entry name" value="IRON-SULFUR CLUSTER ASSEMBLY ENZYME NIFU HOMOLOG"/>
    <property type="match status" value="1"/>
</dbReference>
<proteinExistence type="predicted"/>
<dbReference type="NCBIfam" id="TIGR01994">
    <property type="entry name" value="SUF_scaf_2"/>
    <property type="match status" value="1"/>
</dbReference>
<accession>A0A1Q5PY03</accession>
<dbReference type="GO" id="GO:0051536">
    <property type="term" value="F:iron-sulfur cluster binding"/>
    <property type="evidence" value="ECO:0007669"/>
    <property type="project" value="InterPro"/>
</dbReference>
<dbReference type="GO" id="GO:0016226">
    <property type="term" value="P:iron-sulfur cluster assembly"/>
    <property type="evidence" value="ECO:0007669"/>
    <property type="project" value="InterPro"/>
</dbReference>
<dbReference type="CDD" id="cd06664">
    <property type="entry name" value="IscU_like"/>
    <property type="match status" value="1"/>
</dbReference>
<dbReference type="STRING" id="52770.BSZ40_01930"/>
<keyword evidence="3" id="KW-1185">Reference proteome</keyword>
<dbReference type="OrthoDB" id="9804157at2"/>
<dbReference type="InterPro" id="IPR002871">
    <property type="entry name" value="NIF_FeS_clus_asmbl_NifU_N"/>
</dbReference>
<dbReference type="EMBL" id="MQVS01000002">
    <property type="protein sequence ID" value="OKL52270.1"/>
    <property type="molecule type" value="Genomic_DNA"/>
</dbReference>